<accession>A0A5B7EUP6</accession>
<evidence type="ECO:0000313" key="3">
    <source>
        <dbReference type="Proteomes" id="UP000324222"/>
    </source>
</evidence>
<comment type="caution">
    <text evidence="2">The sequence shown here is derived from an EMBL/GenBank/DDBJ whole genome shotgun (WGS) entry which is preliminary data.</text>
</comment>
<protein>
    <submittedName>
        <fullName evidence="2">Uncharacterized protein</fullName>
    </submittedName>
</protein>
<keyword evidence="3" id="KW-1185">Reference proteome</keyword>
<gene>
    <name evidence="2" type="ORF">E2C01_030406</name>
</gene>
<feature type="compositionally biased region" description="Basic and acidic residues" evidence="1">
    <location>
        <begin position="67"/>
        <end position="93"/>
    </location>
</feature>
<reference evidence="2 3" key="1">
    <citation type="submission" date="2019-05" db="EMBL/GenBank/DDBJ databases">
        <title>Another draft genome of Portunus trituberculatus and its Hox gene families provides insights of decapod evolution.</title>
        <authorList>
            <person name="Jeong J.-H."/>
            <person name="Song I."/>
            <person name="Kim S."/>
            <person name="Choi T."/>
            <person name="Kim D."/>
            <person name="Ryu S."/>
            <person name="Kim W."/>
        </authorList>
    </citation>
    <scope>NUCLEOTIDE SEQUENCE [LARGE SCALE GENOMIC DNA]</scope>
    <source>
        <tissue evidence="2">Muscle</tissue>
    </source>
</reference>
<evidence type="ECO:0000256" key="1">
    <source>
        <dbReference type="SAM" id="MobiDB-lite"/>
    </source>
</evidence>
<organism evidence="2 3">
    <name type="scientific">Portunus trituberculatus</name>
    <name type="common">Swimming crab</name>
    <name type="synonym">Neptunus trituberculatus</name>
    <dbReference type="NCBI Taxonomy" id="210409"/>
    <lineage>
        <taxon>Eukaryota</taxon>
        <taxon>Metazoa</taxon>
        <taxon>Ecdysozoa</taxon>
        <taxon>Arthropoda</taxon>
        <taxon>Crustacea</taxon>
        <taxon>Multicrustacea</taxon>
        <taxon>Malacostraca</taxon>
        <taxon>Eumalacostraca</taxon>
        <taxon>Eucarida</taxon>
        <taxon>Decapoda</taxon>
        <taxon>Pleocyemata</taxon>
        <taxon>Brachyura</taxon>
        <taxon>Eubrachyura</taxon>
        <taxon>Portunoidea</taxon>
        <taxon>Portunidae</taxon>
        <taxon>Portuninae</taxon>
        <taxon>Portunus</taxon>
    </lineage>
</organism>
<name>A0A5B7EUP6_PORTR</name>
<dbReference type="EMBL" id="VSRR010003638">
    <property type="protein sequence ID" value="MPC36937.1"/>
    <property type="molecule type" value="Genomic_DNA"/>
</dbReference>
<dbReference type="Proteomes" id="UP000324222">
    <property type="component" value="Unassembled WGS sequence"/>
</dbReference>
<sequence>MHYTEPNYSRLRLVNIIADWILRINVGGAPRFGLHEETGVISRADLVVPSNLGIEKDTRKERKQRMRERERESGGNVGEKEKGGKKELEGEIQ</sequence>
<proteinExistence type="predicted"/>
<feature type="region of interest" description="Disordered" evidence="1">
    <location>
        <begin position="52"/>
        <end position="93"/>
    </location>
</feature>
<dbReference type="AlphaFoldDB" id="A0A5B7EUP6"/>
<evidence type="ECO:0000313" key="2">
    <source>
        <dbReference type="EMBL" id="MPC36937.1"/>
    </source>
</evidence>